<dbReference type="InterPro" id="IPR035548">
    <property type="entry name" value="Bem1/Scd2_SH3_1"/>
</dbReference>
<organism evidence="8 9">
    <name type="scientific">Wickerhamomyces anomalus (strain ATCC 58044 / CBS 1984 / NCYC 433 / NRRL Y-366-8)</name>
    <name type="common">Yeast</name>
    <name type="synonym">Hansenula anomala</name>
    <dbReference type="NCBI Taxonomy" id="683960"/>
    <lineage>
        <taxon>Eukaryota</taxon>
        <taxon>Fungi</taxon>
        <taxon>Dikarya</taxon>
        <taxon>Ascomycota</taxon>
        <taxon>Saccharomycotina</taxon>
        <taxon>Saccharomycetes</taxon>
        <taxon>Phaffomycetales</taxon>
        <taxon>Wickerhamomycetaceae</taxon>
        <taxon>Wickerhamomyces</taxon>
    </lineage>
</organism>
<gene>
    <name evidence="8" type="ORF">WICANDRAFT_23519</name>
</gene>
<evidence type="ECO:0008006" key="10">
    <source>
        <dbReference type="Google" id="ProtNLM"/>
    </source>
</evidence>
<dbReference type="GO" id="GO:0061191">
    <property type="term" value="P:positive regulation of vacuole fusion, non-autophagic"/>
    <property type="evidence" value="ECO:0007669"/>
    <property type="project" value="EnsemblFungi"/>
</dbReference>
<dbReference type="PROSITE" id="PS50195">
    <property type="entry name" value="PX"/>
    <property type="match status" value="1"/>
</dbReference>
<evidence type="ECO:0000259" key="6">
    <source>
        <dbReference type="PROSITE" id="PS50195"/>
    </source>
</evidence>
<dbReference type="Gene3D" id="3.30.1520.10">
    <property type="entry name" value="Phox-like domain"/>
    <property type="match status" value="1"/>
</dbReference>
<dbReference type="SUPFAM" id="SSF50044">
    <property type="entry name" value="SH3-domain"/>
    <property type="match status" value="2"/>
</dbReference>
<dbReference type="InterPro" id="IPR035550">
    <property type="entry name" value="Bem1/Scd2_PX"/>
</dbReference>
<accession>A0A1E3P076</accession>
<dbReference type="OrthoDB" id="548867at2759"/>
<dbReference type="PANTHER" id="PTHR15706">
    <property type="entry name" value="SH3 MULTIPLE DOMAIN"/>
    <property type="match status" value="1"/>
</dbReference>
<dbReference type="Gene3D" id="3.10.20.90">
    <property type="entry name" value="Phosphatidylinositol 3-kinase Catalytic Subunit, Chain A, domain 1"/>
    <property type="match status" value="1"/>
</dbReference>
<feature type="region of interest" description="Disordered" evidence="4">
    <location>
        <begin position="188"/>
        <end position="211"/>
    </location>
</feature>
<feature type="domain" description="PB1" evidence="7">
    <location>
        <begin position="401"/>
        <end position="439"/>
    </location>
</feature>
<dbReference type="SUPFAM" id="SSF54277">
    <property type="entry name" value="CAD &amp; PB1 domains"/>
    <property type="match status" value="1"/>
</dbReference>
<dbReference type="SUPFAM" id="SSF64268">
    <property type="entry name" value="PX domain"/>
    <property type="match status" value="1"/>
</dbReference>
<dbReference type="EMBL" id="KV454212">
    <property type="protein sequence ID" value="ODQ58267.1"/>
    <property type="molecule type" value="Genomic_DNA"/>
</dbReference>
<dbReference type="GO" id="GO:0005935">
    <property type="term" value="C:cellular bud neck"/>
    <property type="evidence" value="ECO:0007669"/>
    <property type="project" value="EnsemblFungi"/>
</dbReference>
<evidence type="ECO:0000259" key="5">
    <source>
        <dbReference type="PROSITE" id="PS50002"/>
    </source>
</evidence>
<dbReference type="PANTHER" id="PTHR15706:SF2">
    <property type="entry name" value="SH3 AND PX DOMAIN-CONTAINING PROTEIN 2A"/>
    <property type="match status" value="1"/>
</dbReference>
<dbReference type="InterPro" id="IPR001683">
    <property type="entry name" value="PX_dom"/>
</dbReference>
<dbReference type="RefSeq" id="XP_019037474.1">
    <property type="nucleotide sequence ID" value="XM_019180990.1"/>
</dbReference>
<dbReference type="GeneID" id="30198236"/>
<dbReference type="GO" id="GO:0045185">
    <property type="term" value="P:maintenance of protein location"/>
    <property type="evidence" value="ECO:0007669"/>
    <property type="project" value="EnsemblFungi"/>
</dbReference>
<proteinExistence type="predicted"/>
<evidence type="ECO:0000313" key="9">
    <source>
        <dbReference type="Proteomes" id="UP000094112"/>
    </source>
</evidence>
<evidence type="ECO:0000259" key="7">
    <source>
        <dbReference type="PROSITE" id="PS51745"/>
    </source>
</evidence>
<feature type="domain" description="SH3" evidence="5">
    <location>
        <begin position="3"/>
        <end position="65"/>
    </location>
</feature>
<dbReference type="Pfam" id="PF00018">
    <property type="entry name" value="SH3_1"/>
    <property type="match status" value="2"/>
</dbReference>
<dbReference type="PROSITE" id="PS51745">
    <property type="entry name" value="PB1"/>
    <property type="match status" value="1"/>
</dbReference>
<dbReference type="InterPro" id="IPR036871">
    <property type="entry name" value="PX_dom_sf"/>
</dbReference>
<dbReference type="GO" id="GO:0120157">
    <property type="term" value="C:PAR polarity complex"/>
    <property type="evidence" value="ECO:0007669"/>
    <property type="project" value="EnsemblFungi"/>
</dbReference>
<dbReference type="GO" id="GO:0000753">
    <property type="term" value="P:cell morphogenesis involved in conjugation with cellular fusion"/>
    <property type="evidence" value="ECO:0007669"/>
    <property type="project" value="EnsemblFungi"/>
</dbReference>
<evidence type="ECO:0000313" key="8">
    <source>
        <dbReference type="EMBL" id="ODQ58267.1"/>
    </source>
</evidence>
<dbReference type="CDD" id="cd11878">
    <property type="entry name" value="SH3_Bem1p_1"/>
    <property type="match status" value="1"/>
</dbReference>
<dbReference type="FunFam" id="2.30.30.40:FF:000093">
    <property type="entry name" value="Protein kinase activator Bem1"/>
    <property type="match status" value="1"/>
</dbReference>
<dbReference type="Pfam" id="PF00787">
    <property type="entry name" value="PX"/>
    <property type="match status" value="1"/>
</dbReference>
<dbReference type="InterPro" id="IPR053793">
    <property type="entry name" value="PB1-like"/>
</dbReference>
<evidence type="ECO:0000256" key="1">
    <source>
        <dbReference type="ARBA" id="ARBA00022443"/>
    </source>
</evidence>
<evidence type="ECO:0000256" key="3">
    <source>
        <dbReference type="PROSITE-ProRule" id="PRU00192"/>
    </source>
</evidence>
<dbReference type="InterPro" id="IPR035549">
    <property type="entry name" value="Bem1/Scd2_SH3_2"/>
</dbReference>
<dbReference type="CDD" id="cd11879">
    <property type="entry name" value="SH3_Bem1p_2"/>
    <property type="match status" value="1"/>
</dbReference>
<dbReference type="GO" id="GO:0032266">
    <property type="term" value="F:phosphatidylinositol-3-phosphate binding"/>
    <property type="evidence" value="ECO:0007669"/>
    <property type="project" value="EnsemblFungi"/>
</dbReference>
<evidence type="ECO:0000256" key="2">
    <source>
        <dbReference type="ARBA" id="ARBA00022737"/>
    </source>
</evidence>
<dbReference type="CDD" id="cd06890">
    <property type="entry name" value="PX_Bem1p"/>
    <property type="match status" value="1"/>
</dbReference>
<protein>
    <recommendedName>
        <fullName evidence="10">Bud emergence protein 1</fullName>
    </recommendedName>
</protein>
<dbReference type="STRING" id="683960.A0A1E3P076"/>
<dbReference type="GO" id="GO:0000131">
    <property type="term" value="C:incipient cellular bud site"/>
    <property type="evidence" value="ECO:0007669"/>
    <property type="project" value="EnsemblFungi"/>
</dbReference>
<feature type="domain" description="PX" evidence="6">
    <location>
        <begin position="204"/>
        <end position="344"/>
    </location>
</feature>
<reference evidence="8 9" key="1">
    <citation type="journal article" date="2016" name="Proc. Natl. Acad. Sci. U.S.A.">
        <title>Comparative genomics of biotechnologically important yeasts.</title>
        <authorList>
            <person name="Riley R."/>
            <person name="Haridas S."/>
            <person name="Wolfe K.H."/>
            <person name="Lopes M.R."/>
            <person name="Hittinger C.T."/>
            <person name="Goeker M."/>
            <person name="Salamov A.A."/>
            <person name="Wisecaver J.H."/>
            <person name="Long T.M."/>
            <person name="Calvey C.H."/>
            <person name="Aerts A.L."/>
            <person name="Barry K.W."/>
            <person name="Choi C."/>
            <person name="Clum A."/>
            <person name="Coughlan A.Y."/>
            <person name="Deshpande S."/>
            <person name="Douglass A.P."/>
            <person name="Hanson S.J."/>
            <person name="Klenk H.-P."/>
            <person name="LaButti K.M."/>
            <person name="Lapidus A."/>
            <person name="Lindquist E.A."/>
            <person name="Lipzen A.M."/>
            <person name="Meier-Kolthoff J.P."/>
            <person name="Ohm R.A."/>
            <person name="Otillar R.P."/>
            <person name="Pangilinan J.L."/>
            <person name="Peng Y."/>
            <person name="Rokas A."/>
            <person name="Rosa C.A."/>
            <person name="Scheuner C."/>
            <person name="Sibirny A.A."/>
            <person name="Slot J.C."/>
            <person name="Stielow J.B."/>
            <person name="Sun H."/>
            <person name="Kurtzman C.P."/>
            <person name="Blackwell M."/>
            <person name="Grigoriev I.V."/>
            <person name="Jeffries T.W."/>
        </authorList>
    </citation>
    <scope>NUCLEOTIDE SEQUENCE [LARGE SCALE GENOMIC DNA]</scope>
    <source>
        <strain evidence="9">ATCC 58044 / CBS 1984 / NCYC 433 / NRRL Y-366-8</strain>
    </source>
</reference>
<dbReference type="GO" id="GO:0005938">
    <property type="term" value="C:cell cortex"/>
    <property type="evidence" value="ECO:0007669"/>
    <property type="project" value="EnsemblFungi"/>
</dbReference>
<feature type="domain" description="SH3" evidence="5">
    <location>
        <begin position="83"/>
        <end position="145"/>
    </location>
</feature>
<name>A0A1E3P076_WICAA</name>
<evidence type="ECO:0000256" key="4">
    <source>
        <dbReference type="SAM" id="MobiDB-lite"/>
    </source>
</evidence>
<keyword evidence="1 3" id="KW-0728">SH3 domain</keyword>
<dbReference type="GO" id="GO:0060090">
    <property type="term" value="F:molecular adaptor activity"/>
    <property type="evidence" value="ECO:0007669"/>
    <property type="project" value="EnsemblFungi"/>
</dbReference>
<dbReference type="GO" id="GO:0005934">
    <property type="term" value="C:cellular bud tip"/>
    <property type="evidence" value="ECO:0007669"/>
    <property type="project" value="EnsemblFungi"/>
</dbReference>
<dbReference type="Gene3D" id="2.30.30.40">
    <property type="entry name" value="SH3 Domains"/>
    <property type="match status" value="2"/>
</dbReference>
<feature type="non-terminal residue" evidence="8">
    <location>
        <position position="439"/>
    </location>
</feature>
<dbReference type="InterPro" id="IPR051228">
    <property type="entry name" value="NADPH_Oxidase/PX-Domain"/>
</dbReference>
<feature type="non-terminal residue" evidence="8">
    <location>
        <position position="1"/>
    </location>
</feature>
<dbReference type="SMART" id="SM00312">
    <property type="entry name" value="PX"/>
    <property type="match status" value="1"/>
</dbReference>
<keyword evidence="9" id="KW-1185">Reference proteome</keyword>
<sequence>LQSPKKVIKALYDYKPQGPGELEFNKGDFFHVIGNEDDPEWYEATNPSKNTRGMVPVPYFEVSNKKLSTDSMPTSRSSRSSSSNMLYAIVLYQFKAERSDELDVNIGENIILCAHHNYEWFIAKPIDRLGGPGLVPVSYVSVINILTGNSTGNDVVDDINGANLPTVDDWKNKNARYKASSIPLGNVEEDSTIPVQQEQQDGHRESRAQSQFTFENETQVDESIPYIVDASVDSFNVDNGRYWFHVNAELNNGESRSLCRYYEDFYDFQIKLLEYFPNEAGRQQQQSKRILPFIPGPLTYVTDKITKKRQVDLNDYVKELISLPKYISQSNYVKKLFETRHEYDHLIDSDNQFVQLERNKVVNSGYYEDEDPNSTIVKDESVKTLNAESGYKINHQQQGTPVKLKFYYRDDIFALMINKDVLLDELREKIRTRIYDDDD</sequence>
<dbReference type="SMART" id="SM00326">
    <property type="entry name" value="SH3"/>
    <property type="match status" value="2"/>
</dbReference>
<dbReference type="PROSITE" id="PS50002">
    <property type="entry name" value="SH3"/>
    <property type="match status" value="2"/>
</dbReference>
<keyword evidence="2" id="KW-0677">Repeat</keyword>
<dbReference type="AlphaFoldDB" id="A0A1E3P076"/>
<dbReference type="InterPro" id="IPR001452">
    <property type="entry name" value="SH3_domain"/>
</dbReference>
<dbReference type="PRINTS" id="PR00452">
    <property type="entry name" value="SH3DOMAIN"/>
</dbReference>
<dbReference type="InterPro" id="IPR036028">
    <property type="entry name" value="SH3-like_dom_sf"/>
</dbReference>
<dbReference type="Proteomes" id="UP000094112">
    <property type="component" value="Unassembled WGS sequence"/>
</dbReference>